<dbReference type="Pfam" id="PF21530">
    <property type="entry name" value="Pif1_2B_dom"/>
    <property type="match status" value="1"/>
</dbReference>
<dbReference type="SUPFAM" id="SSF52540">
    <property type="entry name" value="P-loop containing nucleoside triphosphate hydrolases"/>
    <property type="match status" value="1"/>
</dbReference>
<keyword evidence="1" id="KW-0547">Nucleotide-binding</keyword>
<name>A0A6A5V1S7_9PLEO</name>
<organism evidence="11 12">
    <name type="scientific">Bimuria novae-zelandiae CBS 107.79</name>
    <dbReference type="NCBI Taxonomy" id="1447943"/>
    <lineage>
        <taxon>Eukaryota</taxon>
        <taxon>Fungi</taxon>
        <taxon>Dikarya</taxon>
        <taxon>Ascomycota</taxon>
        <taxon>Pezizomycotina</taxon>
        <taxon>Dothideomycetes</taxon>
        <taxon>Pleosporomycetidae</taxon>
        <taxon>Pleosporales</taxon>
        <taxon>Massarineae</taxon>
        <taxon>Didymosphaeriaceae</taxon>
        <taxon>Bimuria</taxon>
    </lineage>
</organism>
<proteinExistence type="predicted"/>
<evidence type="ECO:0000256" key="3">
    <source>
        <dbReference type="ARBA" id="ARBA00022801"/>
    </source>
</evidence>
<dbReference type="AlphaFoldDB" id="A0A6A5V1S7"/>
<dbReference type="PANTHER" id="PTHR47642:SF5">
    <property type="entry name" value="ATP-DEPENDENT DNA HELICASE"/>
    <property type="match status" value="1"/>
</dbReference>
<evidence type="ECO:0000256" key="9">
    <source>
        <dbReference type="SAM" id="MobiDB-lite"/>
    </source>
</evidence>
<evidence type="ECO:0000256" key="7">
    <source>
        <dbReference type="ARBA" id="ARBA00023204"/>
    </source>
</evidence>
<keyword evidence="12" id="KW-1185">Reference proteome</keyword>
<keyword evidence="4" id="KW-0347">Helicase</keyword>
<dbReference type="Gene3D" id="3.40.50.300">
    <property type="entry name" value="P-loop containing nucleotide triphosphate hydrolases"/>
    <property type="match status" value="1"/>
</dbReference>
<reference evidence="11" key="1">
    <citation type="journal article" date="2020" name="Stud. Mycol.">
        <title>101 Dothideomycetes genomes: a test case for predicting lifestyles and emergence of pathogens.</title>
        <authorList>
            <person name="Haridas S."/>
            <person name="Albert R."/>
            <person name="Binder M."/>
            <person name="Bloem J."/>
            <person name="Labutti K."/>
            <person name="Salamov A."/>
            <person name="Andreopoulos B."/>
            <person name="Baker S."/>
            <person name="Barry K."/>
            <person name="Bills G."/>
            <person name="Bluhm B."/>
            <person name="Cannon C."/>
            <person name="Castanera R."/>
            <person name="Culley D."/>
            <person name="Daum C."/>
            <person name="Ezra D."/>
            <person name="Gonzalez J."/>
            <person name="Henrissat B."/>
            <person name="Kuo A."/>
            <person name="Liang C."/>
            <person name="Lipzen A."/>
            <person name="Lutzoni F."/>
            <person name="Magnuson J."/>
            <person name="Mondo S."/>
            <person name="Nolan M."/>
            <person name="Ohm R."/>
            <person name="Pangilinan J."/>
            <person name="Park H.-J."/>
            <person name="Ramirez L."/>
            <person name="Alfaro M."/>
            <person name="Sun H."/>
            <person name="Tritt A."/>
            <person name="Yoshinaga Y."/>
            <person name="Zwiers L.-H."/>
            <person name="Turgeon B."/>
            <person name="Goodwin S."/>
            <person name="Spatafora J."/>
            <person name="Crous P."/>
            <person name="Grigoriev I."/>
        </authorList>
    </citation>
    <scope>NUCLEOTIDE SEQUENCE</scope>
    <source>
        <strain evidence="11">CBS 107.79</strain>
    </source>
</reference>
<feature type="domain" description="DNA helicase Pif1-like 2B" evidence="10">
    <location>
        <begin position="379"/>
        <end position="411"/>
    </location>
</feature>
<evidence type="ECO:0000313" key="12">
    <source>
        <dbReference type="Proteomes" id="UP000800036"/>
    </source>
</evidence>
<feature type="region of interest" description="Disordered" evidence="9">
    <location>
        <begin position="1"/>
        <end position="85"/>
    </location>
</feature>
<evidence type="ECO:0000256" key="2">
    <source>
        <dbReference type="ARBA" id="ARBA00022763"/>
    </source>
</evidence>
<evidence type="ECO:0000256" key="4">
    <source>
        <dbReference type="ARBA" id="ARBA00022806"/>
    </source>
</evidence>
<dbReference type="PANTHER" id="PTHR47642">
    <property type="entry name" value="ATP-DEPENDENT DNA HELICASE"/>
    <property type="match status" value="1"/>
</dbReference>
<dbReference type="InterPro" id="IPR051055">
    <property type="entry name" value="PIF1_helicase"/>
</dbReference>
<keyword evidence="5" id="KW-0067">ATP-binding</keyword>
<evidence type="ECO:0000259" key="10">
    <source>
        <dbReference type="Pfam" id="PF21530"/>
    </source>
</evidence>
<evidence type="ECO:0000256" key="6">
    <source>
        <dbReference type="ARBA" id="ARBA00023125"/>
    </source>
</evidence>
<accession>A0A6A5V1S7</accession>
<dbReference type="InterPro" id="IPR027417">
    <property type="entry name" value="P-loop_NTPase"/>
</dbReference>
<protein>
    <recommendedName>
        <fullName evidence="10">DNA helicase Pif1-like 2B domain-containing protein</fullName>
    </recommendedName>
</protein>
<sequence>MASYRGVKRLYEAPLSEPTKRPRQNDSSATCPTEDPHHYLEADLVPLDADRAPFETSNSQFNGQTPLASNPHSQGTASPREPPLSSEQAALVDLIVNGRRNVFYTGSAGVGKSRVLKAFRRQLASKGLRVNVVAPTSRAALDVNGTTTWSYAFWTPDSMKKPLEDLHKLAWKKTTKQRLQMTDVLVIDEISMVVNLHLERLSLPPVRPFKNCIDCGKPLAEKARDSAYECNRCGITHNDEDKWAFQSNVWKVRSRIQSKTKKFFHSYKDAGTSRMFDSDKAQEANFRACQPSNGLPTARPQLLCQNKPSIDNAVKLYPRKVDVKEVNDAEFRKLKIKPRLYKCIDNFEQQRHNGAFSAYSNEAADGTLVKLAEHRYEPDLELKKGMLVVLLTNISLSEGLVNGSQGVIVGFENFWDEEDEEKPDEEKINNIELSLDGEYKEYRADRIFDFMMAAPRKQ</sequence>
<evidence type="ECO:0000256" key="1">
    <source>
        <dbReference type="ARBA" id="ARBA00022741"/>
    </source>
</evidence>
<keyword evidence="8" id="KW-0413">Isomerase</keyword>
<evidence type="ECO:0000256" key="8">
    <source>
        <dbReference type="ARBA" id="ARBA00023235"/>
    </source>
</evidence>
<dbReference type="InterPro" id="IPR049163">
    <property type="entry name" value="Pif1-like_2B_dom"/>
</dbReference>
<keyword evidence="7" id="KW-0234">DNA repair</keyword>
<keyword evidence="3" id="KW-0378">Hydrolase</keyword>
<dbReference type="Pfam" id="PF13604">
    <property type="entry name" value="AAA_30"/>
    <property type="match status" value="1"/>
</dbReference>
<dbReference type="OrthoDB" id="3800316at2759"/>
<evidence type="ECO:0000256" key="5">
    <source>
        <dbReference type="ARBA" id="ARBA00022840"/>
    </source>
</evidence>
<keyword evidence="6" id="KW-0238">DNA-binding</keyword>
<dbReference type="EMBL" id="ML976696">
    <property type="protein sequence ID" value="KAF1971055.1"/>
    <property type="molecule type" value="Genomic_DNA"/>
</dbReference>
<evidence type="ECO:0000313" key="11">
    <source>
        <dbReference type="EMBL" id="KAF1971055.1"/>
    </source>
</evidence>
<feature type="compositionally biased region" description="Polar residues" evidence="9">
    <location>
        <begin position="55"/>
        <end position="77"/>
    </location>
</feature>
<dbReference type="Proteomes" id="UP000800036">
    <property type="component" value="Unassembled WGS sequence"/>
</dbReference>
<gene>
    <name evidence="11" type="ORF">BU23DRAFT_570308</name>
</gene>
<keyword evidence="2" id="KW-0227">DNA damage</keyword>